<dbReference type="RefSeq" id="WP_117321056.1">
    <property type="nucleotide sequence ID" value="NZ_QVTD01000003.1"/>
</dbReference>
<sequence length="369" mass="41249">MRIVQLITRMDTIGGAQIHVSDLAVSLKKSGHEVYVMTGGSICVIDFLKVEEIPVIYNKNIIREINLIKDVKALKETIRILKEISPDLVAAHTSKAGIIGRIASWSLGIPCIYTPHGWSFTEGVSKKKRSLYILFEKLIGIISKGVINVSKYDEELALKHKVLPKGKMITIHNGVHDILPSQMAALKDEPPVLIMVARFDPPKTQLALLKILAKLQDIDWKLNLVGDGKQLEEAMEYSEERGLSDRVCFLGARTEIPDLLAQAQVFVLISNWEGLPLSILEAMRCGLPIIASDVGGVKEAVEDSVNGFLIPKDNEMELADKLSLLLTQPEMRVQMGKKSREVYENNFTFDQMKQKTVTYYKKIVNQTGR</sequence>
<organism evidence="3 4">
    <name type="scientific">Peribacillus glennii</name>
    <dbReference type="NCBI Taxonomy" id="2303991"/>
    <lineage>
        <taxon>Bacteria</taxon>
        <taxon>Bacillati</taxon>
        <taxon>Bacillota</taxon>
        <taxon>Bacilli</taxon>
        <taxon>Bacillales</taxon>
        <taxon>Bacillaceae</taxon>
        <taxon>Peribacillus</taxon>
    </lineage>
</organism>
<evidence type="ECO:0000313" key="4">
    <source>
        <dbReference type="Proteomes" id="UP000262939"/>
    </source>
</evidence>
<dbReference type="Proteomes" id="UP000262939">
    <property type="component" value="Unassembled WGS sequence"/>
</dbReference>
<dbReference type="Gene3D" id="3.40.50.2000">
    <property type="entry name" value="Glycogen Phosphorylase B"/>
    <property type="match status" value="2"/>
</dbReference>
<dbReference type="InterPro" id="IPR028098">
    <property type="entry name" value="Glyco_trans_4-like_N"/>
</dbReference>
<keyword evidence="3" id="KW-0808">Transferase</keyword>
<dbReference type="SUPFAM" id="SSF53756">
    <property type="entry name" value="UDP-Glycosyltransferase/glycogen phosphorylase"/>
    <property type="match status" value="1"/>
</dbReference>
<feature type="domain" description="Glycosyltransferase subfamily 4-like N-terminal" evidence="2">
    <location>
        <begin position="13"/>
        <end position="176"/>
    </location>
</feature>
<dbReference type="OrthoDB" id="9806653at2"/>
<dbReference type="Pfam" id="PF13439">
    <property type="entry name" value="Glyco_transf_4"/>
    <property type="match status" value="1"/>
</dbReference>
<gene>
    <name evidence="3" type="ORF">D0466_02870</name>
</gene>
<dbReference type="GO" id="GO:0016757">
    <property type="term" value="F:glycosyltransferase activity"/>
    <property type="evidence" value="ECO:0007669"/>
    <property type="project" value="InterPro"/>
</dbReference>
<name>A0A372LF15_9BACI</name>
<dbReference type="InterPro" id="IPR001296">
    <property type="entry name" value="Glyco_trans_1"/>
</dbReference>
<evidence type="ECO:0000259" key="1">
    <source>
        <dbReference type="Pfam" id="PF00534"/>
    </source>
</evidence>
<dbReference type="Pfam" id="PF00534">
    <property type="entry name" value="Glycos_transf_1"/>
    <property type="match status" value="1"/>
</dbReference>
<dbReference type="AlphaFoldDB" id="A0A372LF15"/>
<dbReference type="PANTHER" id="PTHR12526">
    <property type="entry name" value="GLYCOSYLTRANSFERASE"/>
    <property type="match status" value="1"/>
</dbReference>
<proteinExistence type="predicted"/>
<evidence type="ECO:0000313" key="3">
    <source>
        <dbReference type="EMBL" id="RFU64880.1"/>
    </source>
</evidence>
<protein>
    <submittedName>
        <fullName evidence="3">Glycosyltransferase family 1 protein</fullName>
    </submittedName>
</protein>
<evidence type="ECO:0000259" key="2">
    <source>
        <dbReference type="Pfam" id="PF13439"/>
    </source>
</evidence>
<dbReference type="PANTHER" id="PTHR12526:SF630">
    <property type="entry name" value="GLYCOSYLTRANSFERASE"/>
    <property type="match status" value="1"/>
</dbReference>
<accession>A0A372LF15</accession>
<keyword evidence="4" id="KW-1185">Reference proteome</keyword>
<comment type="caution">
    <text evidence="3">The sequence shown here is derived from an EMBL/GenBank/DDBJ whole genome shotgun (WGS) entry which is preliminary data.</text>
</comment>
<dbReference type="CDD" id="cd03808">
    <property type="entry name" value="GT4_CapM-like"/>
    <property type="match status" value="1"/>
</dbReference>
<feature type="domain" description="Glycosyl transferase family 1" evidence="1">
    <location>
        <begin position="185"/>
        <end position="341"/>
    </location>
</feature>
<reference evidence="3 4" key="1">
    <citation type="submission" date="2018-08" db="EMBL/GenBank/DDBJ databases">
        <title>Bacillus chawlae sp. nov., Bacillus glennii sp. nov., and Bacillus saganii sp. nov. Isolated from the Vehicle Assembly Building at Kennedy Space Center where the Viking Spacecraft were Assembled.</title>
        <authorList>
            <person name="Seuylemezian A."/>
            <person name="Vaishampayan P."/>
        </authorList>
    </citation>
    <scope>NUCLEOTIDE SEQUENCE [LARGE SCALE GENOMIC DNA]</scope>
    <source>
        <strain evidence="3 4">V44-8</strain>
    </source>
</reference>
<dbReference type="EMBL" id="QVTD01000003">
    <property type="protein sequence ID" value="RFU64880.1"/>
    <property type="molecule type" value="Genomic_DNA"/>
</dbReference>